<dbReference type="Gene3D" id="3.30.420.10">
    <property type="entry name" value="Ribonuclease H-like superfamily/Ribonuclease H"/>
    <property type="match status" value="1"/>
</dbReference>
<dbReference type="Proteomes" id="UP001174677">
    <property type="component" value="Chromosome 17"/>
</dbReference>
<dbReference type="CDD" id="cd06222">
    <property type="entry name" value="RNase_H_like"/>
    <property type="match status" value="1"/>
</dbReference>
<dbReference type="Pfam" id="PF13456">
    <property type="entry name" value="RVT_3"/>
    <property type="match status" value="1"/>
</dbReference>
<dbReference type="PANTHER" id="PTHR47074">
    <property type="entry name" value="BNAC02G40300D PROTEIN"/>
    <property type="match status" value="1"/>
</dbReference>
<keyword evidence="3" id="KW-1185">Reference proteome</keyword>
<protein>
    <recommendedName>
        <fullName evidence="1">RNase H type-1 domain-containing protein</fullName>
    </recommendedName>
</protein>
<dbReference type="SUPFAM" id="SSF53098">
    <property type="entry name" value="Ribonuclease H-like"/>
    <property type="match status" value="1"/>
</dbReference>
<proteinExistence type="predicted"/>
<organism evidence="2 3">
    <name type="scientific">Hevea brasiliensis</name>
    <name type="common">Para rubber tree</name>
    <name type="synonym">Siphonia brasiliensis</name>
    <dbReference type="NCBI Taxonomy" id="3981"/>
    <lineage>
        <taxon>Eukaryota</taxon>
        <taxon>Viridiplantae</taxon>
        <taxon>Streptophyta</taxon>
        <taxon>Embryophyta</taxon>
        <taxon>Tracheophyta</taxon>
        <taxon>Spermatophyta</taxon>
        <taxon>Magnoliopsida</taxon>
        <taxon>eudicotyledons</taxon>
        <taxon>Gunneridae</taxon>
        <taxon>Pentapetalae</taxon>
        <taxon>rosids</taxon>
        <taxon>fabids</taxon>
        <taxon>Malpighiales</taxon>
        <taxon>Euphorbiaceae</taxon>
        <taxon>Crotonoideae</taxon>
        <taxon>Micrandreae</taxon>
        <taxon>Hevea</taxon>
    </lineage>
</organism>
<dbReference type="InterPro" id="IPR036397">
    <property type="entry name" value="RNaseH_sf"/>
</dbReference>
<dbReference type="InterPro" id="IPR044730">
    <property type="entry name" value="RNase_H-like_dom_plant"/>
</dbReference>
<evidence type="ECO:0000313" key="3">
    <source>
        <dbReference type="Proteomes" id="UP001174677"/>
    </source>
</evidence>
<dbReference type="InterPro" id="IPR002156">
    <property type="entry name" value="RNaseH_domain"/>
</dbReference>
<gene>
    <name evidence="2" type="ORF">P3X46_030355</name>
</gene>
<dbReference type="InterPro" id="IPR052929">
    <property type="entry name" value="RNase_H-like_EbsB-rel"/>
</dbReference>
<dbReference type="PANTHER" id="PTHR47074:SF11">
    <property type="entry name" value="REVERSE TRANSCRIPTASE-LIKE PROTEIN"/>
    <property type="match status" value="1"/>
</dbReference>
<name>A0ABQ9KI08_HEVBR</name>
<dbReference type="EMBL" id="JARPOI010000017">
    <property type="protein sequence ID" value="KAJ9139642.1"/>
    <property type="molecule type" value="Genomic_DNA"/>
</dbReference>
<sequence>MWKGTRLSPTQVVFNESQFLFQWKCASSMPPHVSVPPVLSQAPLVRWCPPLVGLLKCNFNVAFAANHEFMGLGWIMRNLSGVFRAAKMKTVMGTVSFTVAEALCFREALSWLKVRGWTKVQLESDSLLLVQAVSSRLTYRSYFGSIVNDRKWLMRDLQFCSLHFVRKAANQAAHTVARAAISEPGENEWVDEVPSFLEDAVQFDLLS</sequence>
<evidence type="ECO:0000313" key="2">
    <source>
        <dbReference type="EMBL" id="KAJ9139642.1"/>
    </source>
</evidence>
<accession>A0ABQ9KI08</accession>
<comment type="caution">
    <text evidence="2">The sequence shown here is derived from an EMBL/GenBank/DDBJ whole genome shotgun (WGS) entry which is preliminary data.</text>
</comment>
<dbReference type="InterPro" id="IPR012337">
    <property type="entry name" value="RNaseH-like_sf"/>
</dbReference>
<feature type="domain" description="RNase H type-1" evidence="1">
    <location>
        <begin position="58"/>
        <end position="180"/>
    </location>
</feature>
<evidence type="ECO:0000259" key="1">
    <source>
        <dbReference type="Pfam" id="PF13456"/>
    </source>
</evidence>
<reference evidence="2" key="1">
    <citation type="journal article" date="2023" name="Plant Biotechnol. J.">
        <title>Chromosome-level wild Hevea brasiliensis genome provides new tools for genomic-assisted breeding and valuable loci to elevate rubber yield.</title>
        <authorList>
            <person name="Cheng H."/>
            <person name="Song X."/>
            <person name="Hu Y."/>
            <person name="Wu T."/>
            <person name="Yang Q."/>
            <person name="An Z."/>
            <person name="Feng S."/>
            <person name="Deng Z."/>
            <person name="Wu W."/>
            <person name="Zeng X."/>
            <person name="Tu M."/>
            <person name="Wang X."/>
            <person name="Huang H."/>
        </authorList>
    </citation>
    <scope>NUCLEOTIDE SEQUENCE</scope>
    <source>
        <strain evidence="2">MT/VB/25A 57/8</strain>
    </source>
</reference>